<dbReference type="InterPro" id="IPR002104">
    <property type="entry name" value="Integrase_catalytic"/>
</dbReference>
<evidence type="ECO:0000256" key="2">
    <source>
        <dbReference type="SAM" id="MobiDB-lite"/>
    </source>
</evidence>
<protein>
    <submittedName>
        <fullName evidence="4">Tyrosine-type recombinase/integrase</fullName>
    </submittedName>
</protein>
<accession>A0ABW2JKN9</accession>
<name>A0ABW2JKN9_9ACTN</name>
<evidence type="ECO:0000313" key="4">
    <source>
        <dbReference type="EMBL" id="MFC7305917.1"/>
    </source>
</evidence>
<evidence type="ECO:0000313" key="5">
    <source>
        <dbReference type="Proteomes" id="UP001596523"/>
    </source>
</evidence>
<sequence length="190" mass="20842">MIKRPRIHDIRHSHASWLVAAKVPLPAIQGWLGHESVTTTVDRYGHLLDALDDEVIAAVEWAMNPSAPLPGFLLHSGLADAAEGHPSVPHQQSGDSERSWTDASDIPRLGAGPVYVVTLGGREVPFADRQHAQDVADQWTDDHVDEIEAGRESRVRRGPCERPYGVLAESLPRLRGVRSLTDAWMGFALT</sequence>
<evidence type="ECO:0000256" key="1">
    <source>
        <dbReference type="ARBA" id="ARBA00023172"/>
    </source>
</evidence>
<comment type="caution">
    <text evidence="4">The sequence shown here is derived from an EMBL/GenBank/DDBJ whole genome shotgun (WGS) entry which is preliminary data.</text>
</comment>
<reference evidence="5" key="1">
    <citation type="journal article" date="2019" name="Int. J. Syst. Evol. Microbiol.">
        <title>The Global Catalogue of Microorganisms (GCM) 10K type strain sequencing project: providing services to taxonomists for standard genome sequencing and annotation.</title>
        <authorList>
            <consortium name="The Broad Institute Genomics Platform"/>
            <consortium name="The Broad Institute Genome Sequencing Center for Infectious Disease"/>
            <person name="Wu L."/>
            <person name="Ma J."/>
        </authorList>
    </citation>
    <scope>NUCLEOTIDE SEQUENCE [LARGE SCALE GENOMIC DNA]</scope>
    <source>
        <strain evidence="5">SYNS20</strain>
    </source>
</reference>
<dbReference type="PROSITE" id="PS51898">
    <property type="entry name" value="TYR_RECOMBINASE"/>
    <property type="match status" value="1"/>
</dbReference>
<keyword evidence="1" id="KW-0233">DNA recombination</keyword>
<dbReference type="SUPFAM" id="SSF56349">
    <property type="entry name" value="DNA breaking-rejoining enzymes"/>
    <property type="match status" value="1"/>
</dbReference>
<dbReference type="Pfam" id="PF00589">
    <property type="entry name" value="Phage_integrase"/>
    <property type="match status" value="1"/>
</dbReference>
<dbReference type="Gene3D" id="1.10.443.10">
    <property type="entry name" value="Intergrase catalytic core"/>
    <property type="match status" value="1"/>
</dbReference>
<dbReference type="RefSeq" id="WP_381831279.1">
    <property type="nucleotide sequence ID" value="NZ_JBHTCF010000006.1"/>
</dbReference>
<dbReference type="Proteomes" id="UP001596523">
    <property type="component" value="Unassembled WGS sequence"/>
</dbReference>
<feature type="region of interest" description="Disordered" evidence="2">
    <location>
        <begin position="83"/>
        <end position="106"/>
    </location>
</feature>
<dbReference type="EMBL" id="JBHTCF010000006">
    <property type="protein sequence ID" value="MFC7305917.1"/>
    <property type="molecule type" value="Genomic_DNA"/>
</dbReference>
<feature type="domain" description="Tyr recombinase" evidence="3">
    <location>
        <begin position="1"/>
        <end position="58"/>
    </location>
</feature>
<dbReference type="InterPro" id="IPR011010">
    <property type="entry name" value="DNA_brk_join_enz"/>
</dbReference>
<evidence type="ECO:0000259" key="3">
    <source>
        <dbReference type="PROSITE" id="PS51898"/>
    </source>
</evidence>
<dbReference type="InterPro" id="IPR013762">
    <property type="entry name" value="Integrase-like_cat_sf"/>
</dbReference>
<proteinExistence type="predicted"/>
<keyword evidence="5" id="KW-1185">Reference proteome</keyword>
<organism evidence="4 5">
    <name type="scientific">Streptomyces monticola</name>
    <dbReference type="NCBI Taxonomy" id="2666263"/>
    <lineage>
        <taxon>Bacteria</taxon>
        <taxon>Bacillati</taxon>
        <taxon>Actinomycetota</taxon>
        <taxon>Actinomycetes</taxon>
        <taxon>Kitasatosporales</taxon>
        <taxon>Streptomycetaceae</taxon>
        <taxon>Streptomyces</taxon>
    </lineage>
</organism>
<gene>
    <name evidence="4" type="ORF">ACFQVC_17030</name>
</gene>